<dbReference type="Pfam" id="PF13193">
    <property type="entry name" value="AMP-binding_C"/>
    <property type="match status" value="1"/>
</dbReference>
<dbReference type="Gene3D" id="3.40.50.12780">
    <property type="entry name" value="N-terminal domain of ligase-like"/>
    <property type="match status" value="1"/>
</dbReference>
<dbReference type="GO" id="GO:0020037">
    <property type="term" value="F:heme binding"/>
    <property type="evidence" value="ECO:0007669"/>
    <property type="project" value="InterPro"/>
</dbReference>
<dbReference type="InterPro" id="IPR000873">
    <property type="entry name" value="AMP-dep_synth/lig_dom"/>
</dbReference>
<accession>K4P156</accession>
<keyword evidence="4" id="KW-0560">Oxidoreductase</keyword>
<keyword evidence="6 10" id="KW-0503">Monooxygenase</keyword>
<proteinExistence type="inferred from homology"/>
<dbReference type="PRINTS" id="PR00359">
    <property type="entry name" value="BP450"/>
</dbReference>
<dbReference type="AlphaFoldDB" id="K4P156"/>
<dbReference type="GO" id="GO:0008395">
    <property type="term" value="F:steroid hydroxylase activity"/>
    <property type="evidence" value="ECO:0007669"/>
    <property type="project" value="TreeGrafter"/>
</dbReference>
<evidence type="ECO:0000256" key="2">
    <source>
        <dbReference type="ARBA" id="ARBA00022617"/>
    </source>
</evidence>
<dbReference type="Gene3D" id="1.10.630.10">
    <property type="entry name" value="Cytochrome P450"/>
    <property type="match status" value="1"/>
</dbReference>
<dbReference type="PROSITE" id="PS00455">
    <property type="entry name" value="AMP_BINDING"/>
    <property type="match status" value="1"/>
</dbReference>
<dbReference type="InterPro" id="IPR017972">
    <property type="entry name" value="Cyt_P450_CS"/>
</dbReference>
<evidence type="ECO:0000313" key="10">
    <source>
        <dbReference type="EMBL" id="AFV52184.1"/>
    </source>
</evidence>
<evidence type="ECO:0000256" key="3">
    <source>
        <dbReference type="ARBA" id="ARBA00022723"/>
    </source>
</evidence>
<dbReference type="CDD" id="cd11033">
    <property type="entry name" value="CYP142-like"/>
    <property type="match status" value="1"/>
</dbReference>
<evidence type="ECO:0000259" key="8">
    <source>
        <dbReference type="Pfam" id="PF00501"/>
    </source>
</evidence>
<dbReference type="InterPro" id="IPR002397">
    <property type="entry name" value="Cyt_P450_B"/>
</dbReference>
<evidence type="ECO:0000256" key="4">
    <source>
        <dbReference type="ARBA" id="ARBA00023002"/>
    </source>
</evidence>
<feature type="domain" description="AMP-binding enzyme C-terminal" evidence="9">
    <location>
        <begin position="422"/>
        <end position="497"/>
    </location>
</feature>
<evidence type="ECO:0000259" key="9">
    <source>
        <dbReference type="Pfam" id="PF13193"/>
    </source>
</evidence>
<evidence type="ECO:0000256" key="5">
    <source>
        <dbReference type="ARBA" id="ARBA00023004"/>
    </source>
</evidence>
<keyword evidence="3" id="KW-0479">Metal-binding</keyword>
<protein>
    <submittedName>
        <fullName evidence="10">Acyl-CoA synthetase/P450 monooxygenase</fullName>
    </submittedName>
</protein>
<dbReference type="GO" id="GO:0036199">
    <property type="term" value="F:cholest-4-en-3-one 26-monooxygenase activity"/>
    <property type="evidence" value="ECO:0007669"/>
    <property type="project" value="TreeGrafter"/>
</dbReference>
<sequence>MPALLDDHIAADGTGIAITDETGEVTWAGLGDRVNRWVDLLTRRGLGRGDRLACVLGNRRETVEVLLAALHAGITVVPVNWHLTEPEIEHVLVDSGSRALVVEPAHAAVAGAAARGARDCAARLVLGEHDVDGFTAVEPLLADASGDEPADQVCGSVMLYTSGTTGAPKGVVNGLFVVGASFDRVGRLIEYARVLLHVPAGGRYLLDGPWYHSSQLFFALLALLRGARLYLRPRFDPAATLRLIDAEQITATHLVPTQFIRLLRVDPAVRSGFSGASLRQVWHGGGPCPVEVKHRMIEWWGPVLLEYYGATEGGAVTLIDSADWLRRPGSVGRAVPPYEVVVLDDEDRPLPAGRRGRVFIRRRTGRTFHYHNAPEKTRAAHLGAALFTFGEVGHLDEAGFLFLSGRAQDLIVSGGVNVYPAEVEAVLLTHPAVRDVAVVGAPDDEFGERVVAVVEADGPTTDLPTALDEHSRRSLAGFKVPRGYHFVAELPREANGKIRKDTLRGDVATLAPAGSTPVAPTPNGSASATTAPAAAVPAAAVPAAPASAVPVPAAPASAATAPAAPAPAAAAPAAAAPAGSASEALAPDGSASAAPAPATVTSPALASPAPASPAPASTAPVSATPAASAVDRPDIAHPATFVAGVPHDEFARRRREEPVGWVTEPLLVRHSAMGRTAERGSGYWAVTGYDDVVSVSRRPTEFSSAAKGAFLVDPRTPAALRQTRQLLINMDDPQHVAIRKLVAPMFTPRAIRELLDGIDAHARALVDNVVRAREFDAVTDLAAELPLLVLTDLLGVPRQDRHLLYRWSNHLVGFDDPEYGGGDVDVYRATFAEAFQYALDLAADRRENPTGDLVSLLANAETDGKRLSDREFCNFWLLLVVAGNETTRHLVSGSLEALARHPAERARLVSGEVGLDTAVEELIRWITPIMQFRRTAVRDTELGGQRIAEGDKVVIYYTSANRDAAVFPDPDRLDLGREPNRHLAFGIGPHFCLGAHLARLELRALLTAALPHLGGFALTGPPVRMASNFVNAVKSMPARIG</sequence>
<dbReference type="SUPFAM" id="SSF56801">
    <property type="entry name" value="Acetyl-CoA synthetase-like"/>
    <property type="match status" value="1"/>
</dbReference>
<keyword evidence="2" id="KW-0349">Heme</keyword>
<dbReference type="PROSITE" id="PS00086">
    <property type="entry name" value="CYTOCHROME_P450"/>
    <property type="match status" value="1"/>
</dbReference>
<dbReference type="SMR" id="K4P156"/>
<dbReference type="InterPro" id="IPR001128">
    <property type="entry name" value="Cyt_P450"/>
</dbReference>
<evidence type="ECO:0000256" key="1">
    <source>
        <dbReference type="ARBA" id="ARBA00010617"/>
    </source>
</evidence>
<name>K4P156_9PSEU</name>
<dbReference type="FunFam" id="1.10.630.10:FF:000018">
    <property type="entry name" value="Cytochrome P450 monooxygenase"/>
    <property type="match status" value="1"/>
</dbReference>
<dbReference type="InterPro" id="IPR036396">
    <property type="entry name" value="Cyt_P450_sf"/>
</dbReference>
<dbReference type="PANTHER" id="PTHR46696">
    <property type="entry name" value="P450, PUTATIVE (EUROFUNG)-RELATED"/>
    <property type="match status" value="1"/>
</dbReference>
<keyword evidence="5" id="KW-0408">Iron</keyword>
<dbReference type="GO" id="GO:0006707">
    <property type="term" value="P:cholesterol catabolic process"/>
    <property type="evidence" value="ECO:0007669"/>
    <property type="project" value="TreeGrafter"/>
</dbReference>
<dbReference type="InterPro" id="IPR020845">
    <property type="entry name" value="AMP-binding_CS"/>
</dbReference>
<organism evidence="10">
    <name type="scientific">Streptoalloteichus sp. ATCC 53650</name>
    <dbReference type="NCBI Taxonomy" id="756733"/>
    <lineage>
        <taxon>Bacteria</taxon>
        <taxon>Bacillati</taxon>
        <taxon>Actinomycetota</taxon>
        <taxon>Actinomycetes</taxon>
        <taxon>Pseudonocardiales</taxon>
        <taxon>Pseudonocardiaceae</taxon>
        <taxon>Streptoalloteichus</taxon>
    </lineage>
</organism>
<comment type="similarity">
    <text evidence="1">Belongs to the cytochrome P450 family.</text>
</comment>
<feature type="region of interest" description="Disordered" evidence="7">
    <location>
        <begin position="582"/>
        <end position="629"/>
    </location>
</feature>
<dbReference type="Pfam" id="PF00501">
    <property type="entry name" value="AMP-binding"/>
    <property type="match status" value="1"/>
</dbReference>
<dbReference type="InterPro" id="IPR025110">
    <property type="entry name" value="AMP-bd_C"/>
</dbReference>
<dbReference type="InterPro" id="IPR042099">
    <property type="entry name" value="ANL_N_sf"/>
</dbReference>
<dbReference type="SUPFAM" id="SSF48264">
    <property type="entry name" value="Cytochrome P450"/>
    <property type="match status" value="1"/>
</dbReference>
<feature type="domain" description="AMP-dependent synthetase/ligase" evidence="8">
    <location>
        <begin position="14"/>
        <end position="362"/>
    </location>
</feature>
<dbReference type="GO" id="GO:0005506">
    <property type="term" value="F:iron ion binding"/>
    <property type="evidence" value="ECO:0007669"/>
    <property type="project" value="InterPro"/>
</dbReference>
<dbReference type="EMBL" id="JX679499">
    <property type="protein sequence ID" value="AFV52184.1"/>
    <property type="molecule type" value="Genomic_DNA"/>
</dbReference>
<evidence type="ECO:0000256" key="7">
    <source>
        <dbReference type="SAM" id="MobiDB-lite"/>
    </source>
</evidence>
<dbReference type="Gene3D" id="3.30.300.30">
    <property type="match status" value="1"/>
</dbReference>
<evidence type="ECO:0000256" key="6">
    <source>
        <dbReference type="ARBA" id="ARBA00023033"/>
    </source>
</evidence>
<dbReference type="InterPro" id="IPR045851">
    <property type="entry name" value="AMP-bd_C_sf"/>
</dbReference>
<dbReference type="PANTHER" id="PTHR46696:SF4">
    <property type="entry name" value="BIOTIN BIOSYNTHESIS CYTOCHROME P450"/>
    <property type="match status" value="1"/>
</dbReference>
<dbReference type="Pfam" id="PF00067">
    <property type="entry name" value="p450"/>
    <property type="match status" value="1"/>
</dbReference>
<reference evidence="10" key="1">
    <citation type="journal article" date="2013" name="Proc. Natl. Acad. Sci. U.S.A.">
        <title>A new member of the 4-methylideneimidazole-5-one-containing aminomutase family from the enediyne kedarcidin biosynthetic pathway.</title>
        <authorList>
            <person name="Huang S.X."/>
            <person name="Lohman J.R."/>
            <person name="Huang T."/>
            <person name="Shen B."/>
        </authorList>
    </citation>
    <scope>NUCLEOTIDE SEQUENCE</scope>
    <source>
        <strain evidence="10">ATCC 53650</strain>
    </source>
</reference>